<feature type="coiled-coil region" evidence="29">
    <location>
        <begin position="2772"/>
        <end position="2804"/>
    </location>
</feature>
<feature type="domain" description="EF-hand" evidence="32">
    <location>
        <begin position="2929"/>
        <end position="2964"/>
    </location>
</feature>
<protein>
    <recommendedName>
        <fullName evidence="24">mRNA export factor GLE1</fullName>
    </recommendedName>
    <alternativeName>
        <fullName evidence="26">GLE1 RNA export mediator</fullName>
    </alternativeName>
    <alternativeName>
        <fullName evidence="27">GLE1-like protein</fullName>
    </alternativeName>
    <alternativeName>
        <fullName evidence="25">Nucleoporin GLE1</fullName>
    </alternativeName>
</protein>
<comment type="similarity">
    <text evidence="4">Belongs to the spectrin family.</text>
</comment>
<dbReference type="EMBL" id="SWJQ01000133">
    <property type="protein sequence ID" value="TRZ21079.1"/>
    <property type="molecule type" value="Genomic_DNA"/>
</dbReference>
<feature type="region of interest" description="Disordered" evidence="30">
    <location>
        <begin position="62"/>
        <end position="105"/>
    </location>
</feature>
<keyword evidence="8" id="KW-0117">Actin capping</keyword>
<dbReference type="FunFam" id="1.20.58.60:FF:000037">
    <property type="entry name" value="Spectrin alpha chain non-erythrocytic 1"/>
    <property type="match status" value="1"/>
</dbReference>
<dbReference type="CDD" id="cd00176">
    <property type="entry name" value="SPEC"/>
    <property type="match status" value="11"/>
</dbReference>
<dbReference type="FunFam" id="1.20.58.60:FF:000080">
    <property type="entry name" value="Spectrin alpha chain, non-erythrocytic 1"/>
    <property type="match status" value="1"/>
</dbReference>
<comment type="caution">
    <text evidence="33">The sequence shown here is derived from an EMBL/GenBank/DDBJ whole genome shotgun (WGS) entry which is preliminary data.</text>
</comment>
<dbReference type="SMART" id="SM01184">
    <property type="entry name" value="efhand_Ca_insen"/>
    <property type="match status" value="1"/>
</dbReference>
<dbReference type="InterPro" id="IPR012476">
    <property type="entry name" value="GLE1"/>
</dbReference>
<dbReference type="FunFam" id="2.30.30.40:FF:000036">
    <property type="entry name" value="Spectrin alpha chain, non-erythrocytic 1"/>
    <property type="match status" value="1"/>
</dbReference>
<dbReference type="InterPro" id="IPR011992">
    <property type="entry name" value="EF-hand-dom_pair"/>
</dbReference>
<dbReference type="Pfam" id="PF00018">
    <property type="entry name" value="SH3_1"/>
    <property type="match status" value="1"/>
</dbReference>
<evidence type="ECO:0000256" key="26">
    <source>
        <dbReference type="ARBA" id="ARBA00030897"/>
    </source>
</evidence>
<dbReference type="FunFam" id="1.20.58.60:FF:000043">
    <property type="entry name" value="Spectrin alpha chain, non-erythrocytic 1"/>
    <property type="match status" value="1"/>
</dbReference>
<evidence type="ECO:0000256" key="5">
    <source>
        <dbReference type="ARBA" id="ARBA00011056"/>
    </source>
</evidence>
<dbReference type="Gene3D" id="1.20.58.60">
    <property type="match status" value="20"/>
</dbReference>
<dbReference type="SMART" id="SM00150">
    <property type="entry name" value="SPEC"/>
    <property type="match status" value="19"/>
</dbReference>
<dbReference type="PROSITE" id="PS50002">
    <property type="entry name" value="SH3"/>
    <property type="match status" value="1"/>
</dbReference>
<feature type="compositionally biased region" description="Basic and acidic residues" evidence="30">
    <location>
        <begin position="334"/>
        <end position="358"/>
    </location>
</feature>
<dbReference type="PRINTS" id="PR00452">
    <property type="entry name" value="SH3DOMAIN"/>
</dbReference>
<feature type="coiled-coil region" evidence="29">
    <location>
        <begin position="2293"/>
        <end position="2327"/>
    </location>
</feature>
<dbReference type="FunFam" id="1.20.58.60:FF:000006">
    <property type="entry name" value="Spectrin alpha chain, non-erythrocytic 1"/>
    <property type="match status" value="2"/>
</dbReference>
<dbReference type="PRINTS" id="PR01887">
    <property type="entry name" value="SPECTRNALPHA"/>
</dbReference>
<feature type="coiled-coil region" evidence="29">
    <location>
        <begin position="1741"/>
        <end position="1775"/>
    </location>
</feature>
<feature type="compositionally biased region" description="Polar residues" evidence="30">
    <location>
        <begin position="62"/>
        <end position="76"/>
    </location>
</feature>
<keyword evidence="20" id="KW-0009">Actin-binding</keyword>
<dbReference type="SMART" id="SM00326">
    <property type="entry name" value="SH3"/>
    <property type="match status" value="1"/>
</dbReference>
<dbReference type="InterPro" id="IPR018159">
    <property type="entry name" value="Spectrin/alpha-actinin"/>
</dbReference>
<evidence type="ECO:0000256" key="10">
    <source>
        <dbReference type="ARBA" id="ARBA00022553"/>
    </source>
</evidence>
<dbReference type="GO" id="GO:0005856">
    <property type="term" value="C:cytoskeleton"/>
    <property type="evidence" value="ECO:0007669"/>
    <property type="project" value="UniProtKB-SubCell"/>
</dbReference>
<comment type="similarity">
    <text evidence="5">Belongs to the GLE1 family.</text>
</comment>
<dbReference type="Pfam" id="PF08726">
    <property type="entry name" value="EFhand_Ca_insen"/>
    <property type="match status" value="1"/>
</dbReference>
<dbReference type="GO" id="GO:0005938">
    <property type="term" value="C:cell cortex"/>
    <property type="evidence" value="ECO:0007669"/>
    <property type="project" value="UniProtKB-SubCell"/>
</dbReference>
<dbReference type="InterPro" id="IPR002048">
    <property type="entry name" value="EF_hand_dom"/>
</dbReference>
<dbReference type="Pfam" id="PF13499">
    <property type="entry name" value="EF-hand_7"/>
    <property type="match status" value="1"/>
</dbReference>
<feature type="region of interest" description="Disordered" evidence="30">
    <location>
        <begin position="334"/>
        <end position="378"/>
    </location>
</feature>
<dbReference type="Gene3D" id="1.25.40.510">
    <property type="entry name" value="GLE1-like"/>
    <property type="match status" value="1"/>
</dbReference>
<evidence type="ECO:0000256" key="16">
    <source>
        <dbReference type="ARBA" id="ARBA00022927"/>
    </source>
</evidence>
<dbReference type="GO" id="GO:0005509">
    <property type="term" value="F:calcium ion binding"/>
    <property type="evidence" value="ECO:0007669"/>
    <property type="project" value="InterPro"/>
</dbReference>
<evidence type="ECO:0000256" key="14">
    <source>
        <dbReference type="ARBA" id="ARBA00022837"/>
    </source>
</evidence>
<comment type="subcellular location">
    <subcellularLocation>
        <location evidence="2">Cytoplasm</location>
        <location evidence="2">Cell cortex</location>
    </subcellularLocation>
    <subcellularLocation>
        <location evidence="1">Cytoplasm</location>
        <location evidence="1">Cytoskeleton</location>
    </subcellularLocation>
    <subcellularLocation>
        <location evidence="3">Nucleus</location>
        <location evidence="3">Nuclear pore complex</location>
    </subcellularLocation>
</comment>
<keyword evidence="17" id="KW-0811">Translocation</keyword>
<dbReference type="PANTHER" id="PTHR11915">
    <property type="entry name" value="SPECTRIN/FILAMIN RELATED CYTOSKELETAL PROTEIN"/>
    <property type="match status" value="1"/>
</dbReference>
<dbReference type="FunFam" id="1.25.40.510:FF:000001">
    <property type="entry name" value="Nucleoporin GLE1 isoform 1"/>
    <property type="match status" value="1"/>
</dbReference>
<evidence type="ECO:0000256" key="4">
    <source>
        <dbReference type="ARBA" id="ARBA00006826"/>
    </source>
</evidence>
<keyword evidence="12" id="KW-0677">Repeat</keyword>
<comment type="function">
    <text evidence="23">Required for the export of mRNAs containing poly(A) tails from the nucleus into the cytoplasm. May be involved in the terminal step of the mRNA transport through the nuclear pore complex (NPC).</text>
</comment>
<keyword evidence="34" id="KW-1185">Reference proteome</keyword>
<evidence type="ECO:0000256" key="2">
    <source>
        <dbReference type="ARBA" id="ARBA00004544"/>
    </source>
</evidence>
<dbReference type="InterPro" id="IPR001452">
    <property type="entry name" value="SH3_domain"/>
</dbReference>
<dbReference type="Pfam" id="PF00435">
    <property type="entry name" value="Spectrin"/>
    <property type="match status" value="19"/>
</dbReference>
<gene>
    <name evidence="33" type="ORF">HGM15179_006014</name>
</gene>
<dbReference type="FunFam" id="1.10.238.10:FF:000032">
    <property type="entry name" value="Spectrin alpha chain, non-erythrocytic 1"/>
    <property type="match status" value="1"/>
</dbReference>
<dbReference type="OrthoDB" id="6018565at2759"/>
<evidence type="ECO:0000256" key="18">
    <source>
        <dbReference type="ARBA" id="ARBA00023054"/>
    </source>
</evidence>
<keyword evidence="14" id="KW-0106">Calcium</keyword>
<keyword evidence="16" id="KW-0653">Protein transport</keyword>
<sequence>MESWELRFDTLEALRLSSKGRLSYCSRWQEDEAALEGCVAPVELSPYCGWVLDSLGGQLAQEITPSGTSTPKQSTPLPKRASAEKIPPGSSSPPSSTEPSETKENDHLSVLEINQEVVPAVLSSKVAKVEGCIRMYEEIHRLKAKERLRQRQEEQEQMVRAAYAQASEQLKRFDELRELKRHQEFQELQEVMEKSSKEAQGQQEKLKEEHRHRAKILNLKLREAEQQRQRQEELERLRKEEGQERLRRLYSIQEELLQLNQQIDPNYRHKDLPRIDLSAYSNRGNQLCGLVSGLIRTTSERGFPSQADVASTERALQEMRGLISSMQQEITAALEEKKRKDEEEKKQKQKELEKKEQMKSQTPTPAQQSGGKQQKEGLQLKTEESIMQWYQQLQDAAEQCVAAFSEIGNCKGNTEVKKIKTNLQKAATIPVSQISSISGSKLREVFDKINNLLSGKPVQTEGQAVSVTQHPQGLEFVCYKLAEKFVKHGEGEVSFHHDSAFPIAVVLSGIWELHPRVGDIFLAHLHKKCPYAVPFYPARKEGTSMEEYQRILGYEIHDSKVEEQDHFLKRMSGMIRLYAAIIQLRWPYGNKQGAHPHGLSYGWRWLAQMLNLEPLADVTAMLLLDFLEVCGNALMKQYGIQFWKTMFFIQKSYIPRIEAVTSSGQMGCLSRLKNFVQTLHSSIMFSSFRKVKVQGKLQKHQAFEAEVQANSGAIIKLDETGNQMINESHFASETIRTRLQELHRLWELLMEKMREKGVKLLQAQKLVQYLRECEDVLDWINDKEAIVTSEELGQDLEHVEVLQKKFEEFQTDLAAHEERVNEVNQFAGKLIQETHPEEELIKSKQDEVNASWQRLKGLALQRQGKLFGAAEVQRFNRDVDETISWIKEKGQLMASDDFGRDLASVQALLRKHEGLERDLAALEDKVKALCAEADRLQQSHPINASQIQVKREELIANWEQIRTLAAERHARLNDSYRLQRFLADFRDLTSWVTEMKALINADELANDVAGAEALLDRHQEHKGEIDAHEDSFKSADESGQALLSAGHYASDEVKEKLTILSDERSALLELWELRRQQYEQCMDLQLFYRDTEQVDNWMSKQEAFLLNEDLGDSLDSVEALLKKHEDFEKSLSAQEEKITALDEFATKLIQNNHYAMDDVATRRDALLSRRNALHERAMYRRAQLADSFHLQQFFRDSDELKSWVNEKMKTATDEAYKDPSNLQGKVQKHQAFEAELSANQSRIDALEKAGQKLIDVKHYASDEVATRMNEVISLWKKLLEATELKGIKLREANQQQQFNRNVEDIELWLYEVEGHLASDDYGKDLTNVQNLQKKHALLEADVAAHQDRIDGITIQARQFQEAGHFDADNIKKKQEALVARYEALKDPMVARKQKLADSLRLQQLFRDIEDEETWIREKEPIAASTNRGKDLIGVQNLLKKHQALQAEIAGHEPRIKAVTQKGNAMVEEGHFAAEDVKIKLNELNQKWDSLKAKASQRRQDLEDSLQAQQYFADANEAESWMREKEPIVGSTDYGKDEDSAEALLKKHEALMSDLSAYGSSIQALREQAQSCRQQVAPTDDETGKELVLALYDYQEKSPREVTMKKGDILTLLNSTNKDWWKVEVNDRQGFVPAAYVKKLDPAQSASRENLLEEQGSIALRQEQIDNQTLITKEVGSVSLRMKQVEELYHSLLELGEKRKGMLEKSCKKFMLFREANELQQWINEKEAALTSEEVGADLEQVEVLQKKFDDFQKDLKANESRLKDINKVAKDLESEGLMADEVQAVQQQVIFFSSARLMVHTVATFNSIKELNERWRSLQQLAEERSQLLGSAHEVQRFHRDADETKEWIEEKNQALNTDNYGHDLASVQALQRKHEGFERDLAALGDKVNSLGETAQRLIQSHPESAEDLQEKCTELNQAWNSLGKRADQRKEKLGDSHDLQRFLSDFRDLMSWINGIRGLVSSDELAKDVTGAEALLERHQEHRTEIDARAGTFQAFEQFGQQLLAHGHYASPEIKEKLDILDQERTDLEKAWVQRRMMLDQCLELQLFHRDCEQAENWMAAREAFLNTEDKGDSLDSVEALIKKHEDFDKAINVQEEKIAVLQSFADQLIAADHYAKGVIANRRNEVLDRWLRLKAQMIEKRSKLGESQTLQQFSRDVDEIEAWISEKLQTASDESYKDPTNIQSKHQKHQAFEAELHANADRIRGVIDMGNSLIERGACAGSEDAVKARLAALADQWQFLVQKSAEKSQKLKEANKQQNFNTGIKDFDFWLSEVEALLASEDYGKDLASVNNLLKKHQLLEADISAHEDRLKDLNSQADSLMTSSAFDTSQVKDKRETINGRFQRIKGMASARRAKLNESHRLHQFFRDMDDEESWIKEKKLLVSSEDYGRDLTGVQNLRKKHKRLEAELAAHEPAIQGVLDTGKKLSDDNTIGKEEIQQRLAQFVDHWKELKQLAAARGQRLEESLEYQQFVANVEEEEAWINEKMTLVASEDYGDTLAAIQGLLKKHEAFETDFTVHKDRVNDVCANGEDLIKKNNHHEANITAKMKGLRGKVSDLEKAAAQRKAKLDENSAFLQFNWKADVVESWIGEKENSLKTDDYGRDLSSVQTLLTKQETFDAGLQAFQQEGIANITALKDQLLAAKHIQSKAIEARHASLMKRWNQLLANSATRKKKLLEAQEHFRKVEDLFLTFAKKASAFNSWFENAEEDLTDPVRCNSLEEIKALREAHDAFRSSLSSAQADFNQLAELDRQIKSFRVASNPYTWFTMEALEETWRNLQKIIKERELELQKEQRRQEENDKLRQEFAQHANAFHQWIQETRYSFIAYRRVIRVYQYEVGDDLSGRFFPLIFLPHFEIRAMRSQLKKIEDLGAAMEEALILDNKYTEHSTVGLAQQWDQLDQLGMRMQHNLEQQIQARNTTGVTEEALKEFSMMFKHFDKDKSGRLNHQEFKSCLRSLGYDLPMVEEGEPDPEFESILDTVDPNRDGHVSLQEYMAFMISRETENVKSSEEIESAFRALSSEGKPYVTKEELYQNLTREQADYCISHMKPYMDGKGRELPSAYDYIEFTRSLFVN</sequence>
<dbReference type="GO" id="GO:0016973">
    <property type="term" value="P:poly(A)+ mRNA export from nucleus"/>
    <property type="evidence" value="ECO:0007669"/>
    <property type="project" value="InterPro"/>
</dbReference>
<dbReference type="FunFam" id="1.20.58.60:FF:000013">
    <property type="entry name" value="Spectrin alpha chain, non-erythrocytic 1"/>
    <property type="match status" value="2"/>
</dbReference>
<dbReference type="SUPFAM" id="SSF46966">
    <property type="entry name" value="Spectrin repeat"/>
    <property type="match status" value="15"/>
</dbReference>
<evidence type="ECO:0000256" key="29">
    <source>
        <dbReference type="SAM" id="Coils"/>
    </source>
</evidence>
<dbReference type="GO" id="GO:0051693">
    <property type="term" value="P:actin filament capping"/>
    <property type="evidence" value="ECO:0007669"/>
    <property type="project" value="UniProtKB-KW"/>
</dbReference>
<keyword evidence="13" id="KW-0509">mRNA transport</keyword>
<evidence type="ECO:0000256" key="24">
    <source>
        <dbReference type="ARBA" id="ARBA00026227"/>
    </source>
</evidence>
<dbReference type="FunFam" id="1.20.58.60:FF:000078">
    <property type="entry name" value="Spectrin alpha chain, non-erythrocytic 1"/>
    <property type="match status" value="1"/>
</dbReference>
<evidence type="ECO:0000256" key="3">
    <source>
        <dbReference type="ARBA" id="ARBA00004567"/>
    </source>
</evidence>
<dbReference type="CDD" id="cd11808">
    <property type="entry name" value="SH3_Alpha_Spectrin"/>
    <property type="match status" value="1"/>
</dbReference>
<accession>A0A8K1LP22</accession>
<evidence type="ECO:0000256" key="28">
    <source>
        <dbReference type="PROSITE-ProRule" id="PRU00192"/>
    </source>
</evidence>
<dbReference type="InterPro" id="IPR035825">
    <property type="entry name" value="Alpha_Spectrin_SH3"/>
</dbReference>
<evidence type="ECO:0000256" key="20">
    <source>
        <dbReference type="ARBA" id="ARBA00023203"/>
    </source>
</evidence>
<keyword evidence="11" id="KW-0479">Metal-binding</keyword>
<evidence type="ECO:0000256" key="1">
    <source>
        <dbReference type="ARBA" id="ARBA00004245"/>
    </source>
</evidence>
<evidence type="ECO:0000313" key="33">
    <source>
        <dbReference type="EMBL" id="TRZ21079.1"/>
    </source>
</evidence>
<dbReference type="InterPro" id="IPR018247">
    <property type="entry name" value="EF_Hand_1_Ca_BS"/>
</dbReference>
<evidence type="ECO:0000256" key="6">
    <source>
        <dbReference type="ARBA" id="ARBA00022443"/>
    </source>
</evidence>
<evidence type="ECO:0000256" key="23">
    <source>
        <dbReference type="ARBA" id="ARBA00024680"/>
    </source>
</evidence>
<keyword evidence="21" id="KW-0206">Cytoskeleton</keyword>
<dbReference type="FunFam" id="1.20.58.60:FF:000079">
    <property type="entry name" value="Spectrin alpha chain, non-erythrocytic 1"/>
    <property type="match status" value="1"/>
</dbReference>
<dbReference type="FunFam" id="1.20.58.60:FF:000020">
    <property type="entry name" value="Spectrin alpha chain, non-erythrocytic 1"/>
    <property type="match status" value="1"/>
</dbReference>
<dbReference type="Gene3D" id="1.10.238.10">
    <property type="entry name" value="EF-hand"/>
    <property type="match status" value="2"/>
</dbReference>
<dbReference type="FunFam" id="1.20.58.60:FF:000035">
    <property type="entry name" value="Spectrin alpha chain, non-erythrocytic 1"/>
    <property type="match status" value="1"/>
</dbReference>
<evidence type="ECO:0000256" key="27">
    <source>
        <dbReference type="ARBA" id="ARBA00031503"/>
    </source>
</evidence>
<evidence type="ECO:0000313" key="34">
    <source>
        <dbReference type="Proteomes" id="UP000796761"/>
    </source>
</evidence>
<evidence type="ECO:0000256" key="21">
    <source>
        <dbReference type="ARBA" id="ARBA00023212"/>
    </source>
</evidence>
<dbReference type="FunFam" id="1.20.58.60:FF:000026">
    <property type="entry name" value="Spectrin alpha chain, non-erythrocytic 1"/>
    <property type="match status" value="2"/>
</dbReference>
<dbReference type="FunFam" id="1.20.58.60:FF:000046">
    <property type="entry name" value="Spectrin alpha chain, non-erythrocytic 1"/>
    <property type="match status" value="1"/>
</dbReference>
<dbReference type="CDD" id="cd00051">
    <property type="entry name" value="EFh"/>
    <property type="match status" value="1"/>
</dbReference>
<dbReference type="FunFam" id="1.20.58.60:FF:000100">
    <property type="entry name" value="spectrin alpha chain, non-erythrocytic 1 isoform X1"/>
    <property type="match status" value="1"/>
</dbReference>
<dbReference type="GO" id="GO:0003779">
    <property type="term" value="F:actin binding"/>
    <property type="evidence" value="ECO:0007669"/>
    <property type="project" value="UniProtKB-KW"/>
</dbReference>
<dbReference type="InterPro" id="IPR014837">
    <property type="entry name" value="EF-hand_Ca_insen"/>
</dbReference>
<dbReference type="PROSITE" id="PS00018">
    <property type="entry name" value="EF_HAND_1"/>
    <property type="match status" value="2"/>
</dbReference>
<name>A0A8K1LP22_9PASS</name>
<feature type="compositionally biased region" description="Low complexity" evidence="30">
    <location>
        <begin position="87"/>
        <end position="99"/>
    </location>
</feature>
<evidence type="ECO:0000256" key="25">
    <source>
        <dbReference type="ARBA" id="ARBA00029983"/>
    </source>
</evidence>
<evidence type="ECO:0000256" key="9">
    <source>
        <dbReference type="ARBA" id="ARBA00022490"/>
    </source>
</evidence>
<dbReference type="PROSITE" id="PS50222">
    <property type="entry name" value="EF_HAND_2"/>
    <property type="match status" value="2"/>
</dbReference>
<dbReference type="FunFam" id="1.20.58.60:FF:000071">
    <property type="entry name" value="Spectrin alpha chain, non-erythrocytic 1"/>
    <property type="match status" value="1"/>
</dbReference>
<evidence type="ECO:0000259" key="32">
    <source>
        <dbReference type="PROSITE" id="PS50222"/>
    </source>
</evidence>
<evidence type="ECO:0000256" key="30">
    <source>
        <dbReference type="SAM" id="MobiDB-lite"/>
    </source>
</evidence>
<dbReference type="SUPFAM" id="SSF50044">
    <property type="entry name" value="SH3-domain"/>
    <property type="match status" value="1"/>
</dbReference>
<feature type="domain" description="SH3" evidence="31">
    <location>
        <begin position="1582"/>
        <end position="1641"/>
    </location>
</feature>
<organism evidence="33 34">
    <name type="scientific">Zosterops borbonicus</name>
    <dbReference type="NCBI Taxonomy" id="364589"/>
    <lineage>
        <taxon>Eukaryota</taxon>
        <taxon>Metazoa</taxon>
        <taxon>Chordata</taxon>
        <taxon>Craniata</taxon>
        <taxon>Vertebrata</taxon>
        <taxon>Euteleostomi</taxon>
        <taxon>Archelosauria</taxon>
        <taxon>Archosauria</taxon>
        <taxon>Dinosauria</taxon>
        <taxon>Saurischia</taxon>
        <taxon>Theropoda</taxon>
        <taxon>Coelurosauria</taxon>
        <taxon>Aves</taxon>
        <taxon>Neognathae</taxon>
        <taxon>Neoaves</taxon>
        <taxon>Telluraves</taxon>
        <taxon>Australaves</taxon>
        <taxon>Passeriformes</taxon>
        <taxon>Sylvioidea</taxon>
        <taxon>Zosteropidae</taxon>
        <taxon>Zosterops</taxon>
    </lineage>
</organism>
<evidence type="ECO:0000259" key="31">
    <source>
        <dbReference type="PROSITE" id="PS50002"/>
    </source>
</evidence>
<keyword evidence="18 29" id="KW-0175">Coiled coil</keyword>
<dbReference type="Gene3D" id="2.30.30.40">
    <property type="entry name" value="SH3 Domains"/>
    <property type="match status" value="1"/>
</dbReference>
<evidence type="ECO:0000256" key="17">
    <source>
        <dbReference type="ARBA" id="ARBA00023010"/>
    </source>
</evidence>
<dbReference type="Pfam" id="PF07817">
    <property type="entry name" value="GLE1"/>
    <property type="match status" value="1"/>
</dbReference>
<evidence type="ECO:0000256" key="22">
    <source>
        <dbReference type="ARBA" id="ARBA00023242"/>
    </source>
</evidence>
<proteinExistence type="inferred from homology"/>
<dbReference type="Proteomes" id="UP000796761">
    <property type="component" value="Unassembled WGS sequence"/>
</dbReference>
<evidence type="ECO:0000256" key="8">
    <source>
        <dbReference type="ARBA" id="ARBA00022467"/>
    </source>
</evidence>
<dbReference type="FunFam" id="1.20.58.60:FF:000017">
    <property type="entry name" value="Spectrin alpha chain, non-erythrocytic 1"/>
    <property type="match status" value="1"/>
</dbReference>
<keyword evidence="19" id="KW-0906">Nuclear pore complex</keyword>
<dbReference type="FunFam" id="1.20.58.60:FF:000007">
    <property type="entry name" value="Spectrin alpha chain non-erythrocytic 1"/>
    <property type="match status" value="2"/>
</dbReference>
<evidence type="ECO:0000256" key="19">
    <source>
        <dbReference type="ARBA" id="ARBA00023132"/>
    </source>
</evidence>
<feature type="coiled-coil region" evidence="29">
    <location>
        <begin position="905"/>
        <end position="939"/>
    </location>
</feature>
<evidence type="ECO:0000256" key="13">
    <source>
        <dbReference type="ARBA" id="ARBA00022816"/>
    </source>
</evidence>
<feature type="compositionally biased region" description="Polar residues" evidence="30">
    <location>
        <begin position="360"/>
        <end position="372"/>
    </location>
</feature>
<evidence type="ECO:0000256" key="7">
    <source>
        <dbReference type="ARBA" id="ARBA00022448"/>
    </source>
</evidence>
<dbReference type="FunFam" id="1.10.238.10:FF:000020">
    <property type="entry name" value="spectrin alpha chain, non-erythrocytic 1"/>
    <property type="match status" value="1"/>
</dbReference>
<dbReference type="GO" id="GO:0015031">
    <property type="term" value="P:protein transport"/>
    <property type="evidence" value="ECO:0007669"/>
    <property type="project" value="UniProtKB-KW"/>
</dbReference>
<dbReference type="InterPro" id="IPR002017">
    <property type="entry name" value="Spectrin_repeat"/>
</dbReference>
<dbReference type="SMART" id="SM00054">
    <property type="entry name" value="EFh"/>
    <property type="match status" value="2"/>
</dbReference>
<feature type="coiled-coil region" evidence="29">
    <location>
        <begin position="1001"/>
        <end position="1031"/>
    </location>
</feature>
<dbReference type="InterPro" id="IPR038506">
    <property type="entry name" value="GLE1-like_sf"/>
</dbReference>
<keyword evidence="22" id="KW-0539">Nucleus</keyword>
<reference evidence="33" key="1">
    <citation type="submission" date="2019-04" db="EMBL/GenBank/DDBJ databases">
        <title>Genome assembly of Zosterops borbonicus 15179.</title>
        <authorList>
            <person name="Leroy T."/>
            <person name="Anselmetti Y."/>
            <person name="Tilak M.-K."/>
            <person name="Nabholz B."/>
        </authorList>
    </citation>
    <scope>NUCLEOTIDE SEQUENCE</scope>
    <source>
        <strain evidence="33">HGM_15179</strain>
        <tissue evidence="33">Muscle</tissue>
    </source>
</reference>
<evidence type="ECO:0000256" key="12">
    <source>
        <dbReference type="ARBA" id="ARBA00022737"/>
    </source>
</evidence>
<dbReference type="SUPFAM" id="SSF47473">
    <property type="entry name" value="EF-hand"/>
    <property type="match status" value="1"/>
</dbReference>
<feature type="domain" description="EF-hand" evidence="32">
    <location>
        <begin position="2972"/>
        <end position="3007"/>
    </location>
</feature>
<dbReference type="InterPro" id="IPR036028">
    <property type="entry name" value="SH3-like_dom_sf"/>
</dbReference>
<dbReference type="GO" id="GO:0005643">
    <property type="term" value="C:nuclear pore"/>
    <property type="evidence" value="ECO:0007669"/>
    <property type="project" value="UniProtKB-SubCell"/>
</dbReference>
<keyword evidence="15" id="KW-0112">Calmodulin-binding</keyword>
<dbReference type="GO" id="GO:0005516">
    <property type="term" value="F:calmodulin binding"/>
    <property type="evidence" value="ECO:0007669"/>
    <property type="project" value="UniProtKB-KW"/>
</dbReference>
<feature type="coiled-coil region" evidence="29">
    <location>
        <begin position="145"/>
        <end position="244"/>
    </location>
</feature>
<keyword evidence="9" id="KW-0963">Cytoplasm</keyword>
<evidence type="ECO:0000256" key="15">
    <source>
        <dbReference type="ARBA" id="ARBA00022860"/>
    </source>
</evidence>
<keyword evidence="6 28" id="KW-0728">SH3 domain</keyword>
<keyword evidence="7" id="KW-0813">Transport</keyword>
<keyword evidence="10" id="KW-0597">Phosphoprotein</keyword>
<evidence type="ECO:0000256" key="11">
    <source>
        <dbReference type="ARBA" id="ARBA00022723"/>
    </source>
</evidence>